<dbReference type="Proteomes" id="UP000243797">
    <property type="component" value="Unassembled WGS sequence"/>
</dbReference>
<gene>
    <name evidence="2" type="ORF">CAC42_2743</name>
</gene>
<evidence type="ECO:0000313" key="3">
    <source>
        <dbReference type="Proteomes" id="UP000243797"/>
    </source>
</evidence>
<dbReference type="InterPro" id="IPR016181">
    <property type="entry name" value="Acyl_CoA_acyltransferase"/>
</dbReference>
<name>A0A2K1R0I0_9PEZI</name>
<dbReference type="SUPFAM" id="SSF55729">
    <property type="entry name" value="Acyl-CoA N-acyltransferases (Nat)"/>
    <property type="match status" value="1"/>
</dbReference>
<dbReference type="InParanoid" id="A0A2K1R0I0"/>
<protein>
    <recommendedName>
        <fullName evidence="1">N-acetyltransferase domain-containing protein</fullName>
    </recommendedName>
</protein>
<comment type="caution">
    <text evidence="2">The sequence shown here is derived from an EMBL/GenBank/DDBJ whole genome shotgun (WGS) entry which is preliminary data.</text>
</comment>
<organism evidence="2 3">
    <name type="scientific">Sphaceloma murrayae</name>
    <dbReference type="NCBI Taxonomy" id="2082308"/>
    <lineage>
        <taxon>Eukaryota</taxon>
        <taxon>Fungi</taxon>
        <taxon>Dikarya</taxon>
        <taxon>Ascomycota</taxon>
        <taxon>Pezizomycotina</taxon>
        <taxon>Dothideomycetes</taxon>
        <taxon>Dothideomycetidae</taxon>
        <taxon>Myriangiales</taxon>
        <taxon>Elsinoaceae</taxon>
        <taxon>Sphaceloma</taxon>
    </lineage>
</organism>
<dbReference type="EMBL" id="NKHZ01000017">
    <property type="protein sequence ID" value="PNS20812.1"/>
    <property type="molecule type" value="Genomic_DNA"/>
</dbReference>
<evidence type="ECO:0000313" key="2">
    <source>
        <dbReference type="EMBL" id="PNS20812.1"/>
    </source>
</evidence>
<accession>A0A2K1R0I0</accession>
<proteinExistence type="predicted"/>
<feature type="domain" description="N-acetyltransferase" evidence="1">
    <location>
        <begin position="1"/>
        <end position="53"/>
    </location>
</feature>
<dbReference type="Gene3D" id="3.40.630.30">
    <property type="match status" value="1"/>
</dbReference>
<sequence length="82" mass="9184">MFIVASSLRQQGFGAPLFRAALDDILTHDVKYCGLDAVAEQVQTYSRRGFVEAPNGLIKCMTRPFKSTKPDIRTPSHWAARE</sequence>
<dbReference type="AlphaFoldDB" id="A0A2K1R0I0"/>
<evidence type="ECO:0000259" key="1">
    <source>
        <dbReference type="Pfam" id="PF13673"/>
    </source>
</evidence>
<dbReference type="OrthoDB" id="5771378at2759"/>
<keyword evidence="3" id="KW-1185">Reference proteome</keyword>
<dbReference type="Pfam" id="PF13673">
    <property type="entry name" value="Acetyltransf_10"/>
    <property type="match status" value="1"/>
</dbReference>
<reference evidence="2 3" key="1">
    <citation type="submission" date="2017-06" db="EMBL/GenBank/DDBJ databases">
        <title>Draft genome sequence of a variant of Elsinoe murrayae.</title>
        <authorList>
            <person name="Cheng Q."/>
        </authorList>
    </citation>
    <scope>NUCLEOTIDE SEQUENCE [LARGE SCALE GENOMIC DNA]</scope>
    <source>
        <strain evidence="2 3">CQ-2017a</strain>
    </source>
</reference>
<dbReference type="InterPro" id="IPR000182">
    <property type="entry name" value="GNAT_dom"/>
</dbReference>